<dbReference type="OrthoDB" id="440755at2759"/>
<evidence type="ECO:0000256" key="5">
    <source>
        <dbReference type="ARBA" id="ARBA00022679"/>
    </source>
</evidence>
<keyword evidence="4 13" id="KW-0328">Glycosyltransferase</keyword>
<dbReference type="GO" id="GO:0030145">
    <property type="term" value="F:manganese ion binding"/>
    <property type="evidence" value="ECO:0007669"/>
    <property type="project" value="UniProtKB-UniRule"/>
</dbReference>
<proteinExistence type="inferred from homology"/>
<accession>A0A5B7J2N0</accession>
<sequence>MSEVREACTLLTLAPMPQMWDWDMWMRLGEVRRGRECIVPEVSRTYHFGSSGLNMNSFFQDTYFKKHAFNTLTYVELSDLDRPHHTTPLHSTALQATPHHTTA</sequence>
<evidence type="ECO:0000256" key="7">
    <source>
        <dbReference type="ARBA" id="ARBA00022723"/>
    </source>
</evidence>
<keyword evidence="11" id="KW-0472">Membrane</keyword>
<evidence type="ECO:0000256" key="9">
    <source>
        <dbReference type="ARBA" id="ARBA00022989"/>
    </source>
</evidence>
<keyword evidence="8 13" id="KW-0735">Signal-anchor</keyword>
<keyword evidence="12 13" id="KW-0464">Manganese</keyword>
<dbReference type="GO" id="GO:0003827">
    <property type="term" value="F:alpha-1,3-mannosylglycoprotein 2-beta-N-acetylglucosaminyltransferase activity"/>
    <property type="evidence" value="ECO:0007669"/>
    <property type="project" value="UniProtKB-UniRule"/>
</dbReference>
<comment type="subcellular location">
    <subcellularLocation>
        <location evidence="1 13">Golgi apparatus membrane</location>
        <topology evidence="1 13">Single-pass type II membrane protein</topology>
    </subcellularLocation>
</comment>
<dbReference type="InterPro" id="IPR052463">
    <property type="entry name" value="O-linked_mannose_GnT"/>
</dbReference>
<comment type="function">
    <text evidence="13">Initiates complex N-linked carbohydrate formation. Essential for the conversion of high-mannose to hybrid and complex N-glycans.</text>
</comment>
<dbReference type="UniPathway" id="UPA00378"/>
<dbReference type="GO" id="GO:0000139">
    <property type="term" value="C:Golgi membrane"/>
    <property type="evidence" value="ECO:0007669"/>
    <property type="project" value="UniProtKB-SubCell"/>
</dbReference>
<keyword evidence="6" id="KW-0812">Transmembrane</keyword>
<keyword evidence="10 13" id="KW-0333">Golgi apparatus</keyword>
<keyword evidence="9" id="KW-1133">Transmembrane helix</keyword>
<dbReference type="EMBL" id="VSRR010073655">
    <property type="protein sequence ID" value="MPC87158.1"/>
    <property type="molecule type" value="Genomic_DNA"/>
</dbReference>
<protein>
    <recommendedName>
        <fullName evidence="13">Alpha-1,3-mannosyl-glycoprotein 2-beta-N-acetylglucosaminyltransferase</fullName>
        <shortName evidence="13">GNT-I</shortName>
        <shortName evidence="13">GlcNAc-T I</shortName>
        <ecNumber evidence="13">2.4.1.101</ecNumber>
    </recommendedName>
    <alternativeName>
        <fullName evidence="13">N-glycosyl-oligosaccharide-glycoprotein N-acetylglucosaminyltransferase I</fullName>
    </alternativeName>
</protein>
<evidence type="ECO:0000256" key="4">
    <source>
        <dbReference type="ARBA" id="ARBA00022676"/>
    </source>
</evidence>
<comment type="caution">
    <text evidence="14">The sequence shown here is derived from an EMBL/GenBank/DDBJ whole genome shotgun (WGS) entry which is preliminary data.</text>
</comment>
<comment type="similarity">
    <text evidence="3 13">Belongs to the glycosyltransferase 13 family.</text>
</comment>
<dbReference type="AlphaFoldDB" id="A0A5B7J2N0"/>
<keyword evidence="7 13" id="KW-0479">Metal-binding</keyword>
<dbReference type="InterPro" id="IPR004139">
    <property type="entry name" value="Glyco_trans_13"/>
</dbReference>
<organism evidence="14 15">
    <name type="scientific">Portunus trituberculatus</name>
    <name type="common">Swimming crab</name>
    <name type="synonym">Neptunus trituberculatus</name>
    <dbReference type="NCBI Taxonomy" id="210409"/>
    <lineage>
        <taxon>Eukaryota</taxon>
        <taxon>Metazoa</taxon>
        <taxon>Ecdysozoa</taxon>
        <taxon>Arthropoda</taxon>
        <taxon>Crustacea</taxon>
        <taxon>Multicrustacea</taxon>
        <taxon>Malacostraca</taxon>
        <taxon>Eumalacostraca</taxon>
        <taxon>Eucarida</taxon>
        <taxon>Decapoda</taxon>
        <taxon>Pleocyemata</taxon>
        <taxon>Brachyura</taxon>
        <taxon>Eubrachyura</taxon>
        <taxon>Portunoidea</taxon>
        <taxon>Portunidae</taxon>
        <taxon>Portuninae</taxon>
        <taxon>Portunus</taxon>
    </lineage>
</organism>
<evidence type="ECO:0000256" key="12">
    <source>
        <dbReference type="ARBA" id="ARBA00023211"/>
    </source>
</evidence>
<evidence type="ECO:0000256" key="8">
    <source>
        <dbReference type="ARBA" id="ARBA00022968"/>
    </source>
</evidence>
<name>A0A5B7J2N0_PORTR</name>
<keyword evidence="5 14" id="KW-0808">Transferase</keyword>
<evidence type="ECO:0000256" key="6">
    <source>
        <dbReference type="ARBA" id="ARBA00022692"/>
    </source>
</evidence>
<dbReference type="EC" id="2.4.1.101" evidence="13"/>
<comment type="cofactor">
    <cofactor evidence="13">
        <name>Mn(2+)</name>
        <dbReference type="ChEBI" id="CHEBI:29035"/>
    </cofactor>
    <text evidence="13">The cofactor is mostly bound to the substrate.</text>
</comment>
<evidence type="ECO:0000256" key="2">
    <source>
        <dbReference type="ARBA" id="ARBA00004922"/>
    </source>
</evidence>
<dbReference type="PANTHER" id="PTHR46396">
    <property type="entry name" value="PROTEIN O-LINKED-MANNOSE BETA-1,2-N-ACETYLGLUCOSAMINYLTRANSFERASE 1"/>
    <property type="match status" value="1"/>
</dbReference>
<keyword evidence="15" id="KW-1185">Reference proteome</keyword>
<dbReference type="Proteomes" id="UP000324222">
    <property type="component" value="Unassembled WGS sequence"/>
</dbReference>
<comment type="pathway">
    <text evidence="2 13">Protein modification; protein glycosylation.</text>
</comment>
<evidence type="ECO:0000256" key="3">
    <source>
        <dbReference type="ARBA" id="ARBA00006492"/>
    </source>
</evidence>
<evidence type="ECO:0000256" key="1">
    <source>
        <dbReference type="ARBA" id="ARBA00004323"/>
    </source>
</evidence>
<dbReference type="Gene3D" id="3.90.550.10">
    <property type="entry name" value="Spore Coat Polysaccharide Biosynthesis Protein SpsA, Chain A"/>
    <property type="match status" value="1"/>
</dbReference>
<evidence type="ECO:0000256" key="13">
    <source>
        <dbReference type="RuleBase" id="RU368119"/>
    </source>
</evidence>
<evidence type="ECO:0000313" key="15">
    <source>
        <dbReference type="Proteomes" id="UP000324222"/>
    </source>
</evidence>
<comment type="catalytic activity">
    <reaction evidence="13">
        <text>N(4)-(alpha-D-Man-(1-&gt;3)-[alpha-D-Man-(1-&gt;3)-[alpha-D-Man-(1-&gt;6)]-alpha-D-Man-(1-&gt;6)]-beta-D-Man-(1-&gt;4)-beta-D-GlcNAc-(1-&gt;4)-beta-D-GlcNAc)-L-asparaginyl-[protein] (N-glucan mannose isomer 5A1,2) + UDP-N-acetyl-alpha-D-glucosamine = N(4)-{beta-D-GlcNAc-(1-&gt;2)-alpha-D-Man-(1-&gt;3)-[alpha-D-Man-(1-&gt;3)-[alpha-D-Man-(1-&gt;6)]-alpha-D-Man-(1-&gt;6)]-beta-D-Man-(1-&gt;4)-beta-D-GlcNAc-(1-&gt;4)-beta-D-GlcNAc}-L-asparaginyl-[protein] + UDP + H(+)</text>
        <dbReference type="Rhea" id="RHEA:11456"/>
        <dbReference type="Rhea" id="RHEA-COMP:14367"/>
        <dbReference type="Rhea" id="RHEA-COMP:14368"/>
        <dbReference type="ChEBI" id="CHEBI:15378"/>
        <dbReference type="ChEBI" id="CHEBI:57705"/>
        <dbReference type="ChEBI" id="CHEBI:58223"/>
        <dbReference type="ChEBI" id="CHEBI:59087"/>
        <dbReference type="ChEBI" id="CHEBI:60625"/>
        <dbReference type="EC" id="2.4.1.101"/>
    </reaction>
</comment>
<dbReference type="InterPro" id="IPR029044">
    <property type="entry name" value="Nucleotide-diphossugar_trans"/>
</dbReference>
<evidence type="ECO:0000313" key="14">
    <source>
        <dbReference type="EMBL" id="MPC87158.1"/>
    </source>
</evidence>
<reference evidence="14 15" key="1">
    <citation type="submission" date="2019-05" db="EMBL/GenBank/DDBJ databases">
        <title>Another draft genome of Portunus trituberculatus and its Hox gene families provides insights of decapod evolution.</title>
        <authorList>
            <person name="Jeong J.-H."/>
            <person name="Song I."/>
            <person name="Kim S."/>
            <person name="Choi T."/>
            <person name="Kim D."/>
            <person name="Ryu S."/>
            <person name="Kim W."/>
        </authorList>
    </citation>
    <scope>NUCLEOTIDE SEQUENCE [LARGE SCALE GENOMIC DNA]</scope>
    <source>
        <tissue evidence="14">Muscle</tissue>
    </source>
</reference>
<dbReference type="PANTHER" id="PTHR46396:SF1">
    <property type="entry name" value="PROTEIN O-LINKED-MANNOSE BETA-1,2-N-ACETYLGLUCOSAMINYLTRANSFERASE 1"/>
    <property type="match status" value="1"/>
</dbReference>
<dbReference type="GO" id="GO:0047223">
    <property type="term" value="F:beta-1,3-galactosyl-O-glycosyl-glycoprotein beta-1,3-N-acetylglucosaminyltransferase activity"/>
    <property type="evidence" value="ECO:0007669"/>
    <property type="project" value="TreeGrafter"/>
</dbReference>
<evidence type="ECO:0000256" key="10">
    <source>
        <dbReference type="ARBA" id="ARBA00023034"/>
    </source>
</evidence>
<dbReference type="SUPFAM" id="SSF53448">
    <property type="entry name" value="Nucleotide-diphospho-sugar transferases"/>
    <property type="match status" value="1"/>
</dbReference>
<dbReference type="GO" id="GO:0016266">
    <property type="term" value="P:protein O-linked glycosylation via N-acetyl-galactosamine"/>
    <property type="evidence" value="ECO:0007669"/>
    <property type="project" value="TreeGrafter"/>
</dbReference>
<dbReference type="Pfam" id="PF03071">
    <property type="entry name" value="GNT-I"/>
    <property type="match status" value="1"/>
</dbReference>
<evidence type="ECO:0000256" key="11">
    <source>
        <dbReference type="ARBA" id="ARBA00023136"/>
    </source>
</evidence>
<gene>
    <name evidence="14" type="primary">Pomgnt1_3</name>
    <name evidence="14" type="ORF">E2C01_082010</name>
</gene>